<proteinExistence type="predicted"/>
<accession>A0A0K6G9S0</accession>
<dbReference type="AlphaFoldDB" id="A0A0K6G9S0"/>
<dbReference type="EMBL" id="CYGV01001515">
    <property type="protein sequence ID" value="CUA75226.1"/>
    <property type="molecule type" value="Genomic_DNA"/>
</dbReference>
<keyword evidence="3" id="KW-1185">Reference proteome</keyword>
<protein>
    <submittedName>
        <fullName evidence="2">Uncharacterized protein</fullName>
    </submittedName>
</protein>
<feature type="compositionally biased region" description="Basic residues" evidence="1">
    <location>
        <begin position="1"/>
        <end position="12"/>
    </location>
</feature>
<reference evidence="2 3" key="1">
    <citation type="submission" date="2015-07" db="EMBL/GenBank/DDBJ databases">
        <authorList>
            <person name="Noorani M."/>
        </authorList>
    </citation>
    <scope>NUCLEOTIDE SEQUENCE [LARGE SCALE GENOMIC DNA]</scope>
    <source>
        <strain evidence="2">BBA 69670</strain>
    </source>
</reference>
<organism evidence="2 3">
    <name type="scientific">Rhizoctonia solani</name>
    <dbReference type="NCBI Taxonomy" id="456999"/>
    <lineage>
        <taxon>Eukaryota</taxon>
        <taxon>Fungi</taxon>
        <taxon>Dikarya</taxon>
        <taxon>Basidiomycota</taxon>
        <taxon>Agaricomycotina</taxon>
        <taxon>Agaricomycetes</taxon>
        <taxon>Cantharellales</taxon>
        <taxon>Ceratobasidiaceae</taxon>
        <taxon>Rhizoctonia</taxon>
    </lineage>
</organism>
<gene>
    <name evidence="2" type="ORF">RSOLAG22IIIB_11582</name>
</gene>
<feature type="compositionally biased region" description="Acidic residues" evidence="1">
    <location>
        <begin position="42"/>
        <end position="51"/>
    </location>
</feature>
<feature type="region of interest" description="Disordered" evidence="1">
    <location>
        <begin position="1"/>
        <end position="51"/>
    </location>
</feature>
<evidence type="ECO:0000313" key="2">
    <source>
        <dbReference type="EMBL" id="CUA75226.1"/>
    </source>
</evidence>
<sequence length="130" mass="14692">MIIKSTNKRKFSQPKPDKGTQNQVVEDGDSASDSGCDKDHTPEDDESEQADYETIHEDQEKFCGDDSEEEDAELDINVGDEIIDKGSSVKDKGEATTEEDWDDLWGVYSNTIYSFVINIKNPLTQEPRRI</sequence>
<evidence type="ECO:0000256" key="1">
    <source>
        <dbReference type="SAM" id="MobiDB-lite"/>
    </source>
</evidence>
<name>A0A0K6G9S0_9AGAM</name>
<dbReference type="Proteomes" id="UP000044841">
    <property type="component" value="Unassembled WGS sequence"/>
</dbReference>
<evidence type="ECO:0000313" key="3">
    <source>
        <dbReference type="Proteomes" id="UP000044841"/>
    </source>
</evidence>